<proteinExistence type="predicted"/>
<evidence type="ECO:0000256" key="1">
    <source>
        <dbReference type="SAM" id="MobiDB-lite"/>
    </source>
</evidence>
<feature type="compositionally biased region" description="Basic residues" evidence="1">
    <location>
        <begin position="62"/>
        <end position="77"/>
    </location>
</feature>
<protein>
    <submittedName>
        <fullName evidence="2">Uncharacterized protein</fullName>
    </submittedName>
</protein>
<dbReference type="AlphaFoldDB" id="A0A814DM34"/>
<gene>
    <name evidence="2" type="ORF">RFH988_LOCUS12102</name>
</gene>
<evidence type="ECO:0000313" key="2">
    <source>
        <dbReference type="EMBL" id="CAF0960242.1"/>
    </source>
</evidence>
<dbReference type="EMBL" id="CAJNOO010000496">
    <property type="protein sequence ID" value="CAF0960242.1"/>
    <property type="molecule type" value="Genomic_DNA"/>
</dbReference>
<comment type="caution">
    <text evidence="2">The sequence shown here is derived from an EMBL/GenBank/DDBJ whole genome shotgun (WGS) entry which is preliminary data.</text>
</comment>
<dbReference type="Proteomes" id="UP000663882">
    <property type="component" value="Unassembled WGS sequence"/>
</dbReference>
<feature type="compositionally biased region" description="Polar residues" evidence="1">
    <location>
        <begin position="78"/>
        <end position="91"/>
    </location>
</feature>
<organism evidence="2 3">
    <name type="scientific">Rotaria sordida</name>
    <dbReference type="NCBI Taxonomy" id="392033"/>
    <lineage>
        <taxon>Eukaryota</taxon>
        <taxon>Metazoa</taxon>
        <taxon>Spiralia</taxon>
        <taxon>Gnathifera</taxon>
        <taxon>Rotifera</taxon>
        <taxon>Eurotatoria</taxon>
        <taxon>Bdelloidea</taxon>
        <taxon>Philodinida</taxon>
        <taxon>Philodinidae</taxon>
        <taxon>Rotaria</taxon>
    </lineage>
</organism>
<feature type="region of interest" description="Disordered" evidence="1">
    <location>
        <begin position="58"/>
        <end position="91"/>
    </location>
</feature>
<accession>A0A814DM34</accession>
<evidence type="ECO:0000313" key="3">
    <source>
        <dbReference type="Proteomes" id="UP000663882"/>
    </source>
</evidence>
<sequence length="132" mass="14981">MSGLRKSLPIHKPITTIDQNLEDEDDEKVFVTSKYRKMTPPITKEKNHQQLQKTSLYFSKKSTTKKATAKSKGKRLRNTNNLSNDKNATLSNGTYSLTIKTMVNNEVEVKLTSDEVAATQGKRKKNLNSKEH</sequence>
<reference evidence="2" key="1">
    <citation type="submission" date="2021-02" db="EMBL/GenBank/DDBJ databases">
        <authorList>
            <person name="Nowell W R."/>
        </authorList>
    </citation>
    <scope>NUCLEOTIDE SEQUENCE</scope>
</reference>
<name>A0A814DM34_9BILA</name>